<proteinExistence type="predicted"/>
<dbReference type="InterPro" id="IPR013106">
    <property type="entry name" value="Ig_V-set"/>
</dbReference>
<evidence type="ECO:0000313" key="7">
    <source>
        <dbReference type="Proteomes" id="UP000261660"/>
    </source>
</evidence>
<dbReference type="InterPro" id="IPR050671">
    <property type="entry name" value="CD300_family_receptors"/>
</dbReference>
<name>A0A3Q3FZ87_9LABR</name>
<evidence type="ECO:0000256" key="1">
    <source>
        <dbReference type="ARBA" id="ARBA00004370"/>
    </source>
</evidence>
<feature type="chain" id="PRO_5018608979" description="Immunoglobulin V-set domain-containing protein" evidence="4">
    <location>
        <begin position="23"/>
        <end position="131"/>
    </location>
</feature>
<dbReference type="GO" id="GO:0005886">
    <property type="term" value="C:plasma membrane"/>
    <property type="evidence" value="ECO:0007669"/>
    <property type="project" value="TreeGrafter"/>
</dbReference>
<dbReference type="Gene3D" id="2.60.40.10">
    <property type="entry name" value="Immunoglobulins"/>
    <property type="match status" value="1"/>
</dbReference>
<keyword evidence="4" id="KW-0732">Signal</keyword>
<evidence type="ECO:0000256" key="4">
    <source>
        <dbReference type="SAM" id="SignalP"/>
    </source>
</evidence>
<keyword evidence="7" id="KW-1185">Reference proteome</keyword>
<protein>
    <recommendedName>
        <fullName evidence="5">Immunoglobulin V-set domain-containing protein</fullName>
    </recommendedName>
</protein>
<accession>A0A3Q3FZ87</accession>
<dbReference type="AlphaFoldDB" id="A0A3Q3FZ87"/>
<evidence type="ECO:0000256" key="3">
    <source>
        <dbReference type="ARBA" id="ARBA00023136"/>
    </source>
</evidence>
<evidence type="ECO:0000259" key="5">
    <source>
        <dbReference type="Pfam" id="PF07686"/>
    </source>
</evidence>
<organism evidence="6 7">
    <name type="scientific">Labrus bergylta</name>
    <name type="common">ballan wrasse</name>
    <dbReference type="NCBI Taxonomy" id="56723"/>
    <lineage>
        <taxon>Eukaryota</taxon>
        <taxon>Metazoa</taxon>
        <taxon>Chordata</taxon>
        <taxon>Craniata</taxon>
        <taxon>Vertebrata</taxon>
        <taxon>Euteleostomi</taxon>
        <taxon>Actinopterygii</taxon>
        <taxon>Neopterygii</taxon>
        <taxon>Teleostei</taxon>
        <taxon>Neoteleostei</taxon>
        <taxon>Acanthomorphata</taxon>
        <taxon>Eupercaria</taxon>
        <taxon>Labriformes</taxon>
        <taxon>Labridae</taxon>
        <taxon>Labrus</taxon>
    </lineage>
</organism>
<dbReference type="SUPFAM" id="SSF48726">
    <property type="entry name" value="Immunoglobulin"/>
    <property type="match status" value="1"/>
</dbReference>
<dbReference type="PANTHER" id="PTHR11860">
    <property type="entry name" value="POLYMERIC-IMMUNOGLOBULIN RECEPTOR"/>
    <property type="match status" value="1"/>
</dbReference>
<evidence type="ECO:0000313" key="6">
    <source>
        <dbReference type="Ensembl" id="ENSLBEP00000025522.1"/>
    </source>
</evidence>
<dbReference type="InterPro" id="IPR036179">
    <property type="entry name" value="Ig-like_dom_sf"/>
</dbReference>
<dbReference type="Ensembl" id="ENSLBET00000026810.1">
    <property type="protein sequence ID" value="ENSLBEP00000025522.1"/>
    <property type="gene ID" value="ENSLBEG00000019485.1"/>
</dbReference>
<dbReference type="Pfam" id="PF07686">
    <property type="entry name" value="V-set"/>
    <property type="match status" value="1"/>
</dbReference>
<evidence type="ECO:0000256" key="2">
    <source>
        <dbReference type="ARBA" id="ARBA00022692"/>
    </source>
</evidence>
<dbReference type="PANTHER" id="PTHR11860:SF118">
    <property type="entry name" value="CMRF35-LIKE MOLECULE 3-RELATED"/>
    <property type="match status" value="1"/>
</dbReference>
<dbReference type="InParanoid" id="A0A3Q3FZ87"/>
<comment type="subcellular location">
    <subcellularLocation>
        <location evidence="1">Membrane</location>
    </subcellularLocation>
</comment>
<dbReference type="GeneTree" id="ENSGT00720000109813"/>
<keyword evidence="2" id="KW-0812">Transmembrane</keyword>
<dbReference type="Proteomes" id="UP000261660">
    <property type="component" value="Unplaced"/>
</dbReference>
<reference evidence="6" key="1">
    <citation type="submission" date="2025-08" db="UniProtKB">
        <authorList>
            <consortium name="Ensembl"/>
        </authorList>
    </citation>
    <scope>IDENTIFICATION</scope>
</reference>
<feature type="signal peptide" evidence="4">
    <location>
        <begin position="1"/>
        <end position="22"/>
    </location>
</feature>
<sequence length="131" mass="14785">LENVLTHILPVLLLLSPKVGDTFEYFCKYSEKEKESVKFICKGEDPSICHPLINTTRENISTGRFSMTVDQQKRNITITLLKVKQEDSGTYWCGDLSTDGTHRFFHRMVLTAGECSENPTPTLGTTAIEDL</sequence>
<reference evidence="6" key="2">
    <citation type="submission" date="2025-09" db="UniProtKB">
        <authorList>
            <consortium name="Ensembl"/>
        </authorList>
    </citation>
    <scope>IDENTIFICATION</scope>
</reference>
<keyword evidence="3" id="KW-0472">Membrane</keyword>
<dbReference type="GO" id="GO:0004888">
    <property type="term" value="F:transmembrane signaling receptor activity"/>
    <property type="evidence" value="ECO:0007669"/>
    <property type="project" value="TreeGrafter"/>
</dbReference>
<feature type="domain" description="Immunoglobulin V-set" evidence="5">
    <location>
        <begin position="26"/>
        <end position="111"/>
    </location>
</feature>
<dbReference type="InterPro" id="IPR013783">
    <property type="entry name" value="Ig-like_fold"/>
</dbReference>